<dbReference type="GO" id="GO:0005886">
    <property type="term" value="C:plasma membrane"/>
    <property type="evidence" value="ECO:0007669"/>
    <property type="project" value="UniProtKB-SubCell"/>
</dbReference>
<dbReference type="InterPro" id="IPR000719">
    <property type="entry name" value="Prot_kinase_dom"/>
</dbReference>
<name>A0A8T0I063_CERPU</name>
<evidence type="ECO:0000313" key="24">
    <source>
        <dbReference type="Proteomes" id="UP000822688"/>
    </source>
</evidence>
<keyword evidence="16" id="KW-0472">Membrane</keyword>
<dbReference type="FunFam" id="1.10.510.10:FF:000358">
    <property type="entry name" value="Putative leucine-rich repeat receptor-like serine/threonine-protein kinase"/>
    <property type="match status" value="1"/>
</dbReference>
<keyword evidence="4" id="KW-1003">Cell membrane</keyword>
<accession>A0A8T0I063</accession>
<dbReference type="InterPro" id="IPR055414">
    <property type="entry name" value="LRR_R13L4/SHOC2-like"/>
</dbReference>
<evidence type="ECO:0000256" key="5">
    <source>
        <dbReference type="ARBA" id="ARBA00022527"/>
    </source>
</evidence>
<dbReference type="FunFam" id="3.80.10.10:FF:000722">
    <property type="entry name" value="Leucine-rich repeat receptor-like protein kinase"/>
    <property type="match status" value="1"/>
</dbReference>
<evidence type="ECO:0000256" key="21">
    <source>
        <dbReference type="SAM" id="SignalP"/>
    </source>
</evidence>
<reference evidence="23" key="1">
    <citation type="submission" date="2020-06" db="EMBL/GenBank/DDBJ databases">
        <title>WGS assembly of Ceratodon purpureus strain R40.</title>
        <authorList>
            <person name="Carey S.B."/>
            <person name="Jenkins J."/>
            <person name="Shu S."/>
            <person name="Lovell J.T."/>
            <person name="Sreedasyam A."/>
            <person name="Maumus F."/>
            <person name="Tiley G.P."/>
            <person name="Fernandez-Pozo N."/>
            <person name="Barry K."/>
            <person name="Chen C."/>
            <person name="Wang M."/>
            <person name="Lipzen A."/>
            <person name="Daum C."/>
            <person name="Saski C.A."/>
            <person name="Payton A.C."/>
            <person name="Mcbreen J.C."/>
            <person name="Conrad R.E."/>
            <person name="Kollar L.M."/>
            <person name="Olsson S."/>
            <person name="Huttunen S."/>
            <person name="Landis J.B."/>
            <person name="Wickett N.J."/>
            <person name="Johnson M.G."/>
            <person name="Rensing S.A."/>
            <person name="Grimwood J."/>
            <person name="Schmutz J."/>
            <person name="Mcdaniel S.F."/>
        </authorList>
    </citation>
    <scope>NUCLEOTIDE SEQUENCE</scope>
    <source>
        <strain evidence="23">R40</strain>
    </source>
</reference>
<keyword evidence="18" id="KW-0325">Glycoprotein</keyword>
<evidence type="ECO:0000256" key="15">
    <source>
        <dbReference type="ARBA" id="ARBA00022989"/>
    </source>
</evidence>
<dbReference type="InterPro" id="IPR001611">
    <property type="entry name" value="Leu-rich_rpt"/>
</dbReference>
<feature type="domain" description="Protein kinase" evidence="22">
    <location>
        <begin position="678"/>
        <end position="958"/>
    </location>
</feature>
<evidence type="ECO:0000256" key="18">
    <source>
        <dbReference type="ARBA" id="ARBA00023180"/>
    </source>
</evidence>
<evidence type="ECO:0000256" key="16">
    <source>
        <dbReference type="ARBA" id="ARBA00023136"/>
    </source>
</evidence>
<dbReference type="Pfam" id="PF00560">
    <property type="entry name" value="LRR_1"/>
    <property type="match status" value="1"/>
</dbReference>
<dbReference type="Gene3D" id="3.30.200.20">
    <property type="entry name" value="Phosphorylase Kinase, domain 1"/>
    <property type="match status" value="1"/>
</dbReference>
<keyword evidence="24" id="KW-1185">Reference proteome</keyword>
<evidence type="ECO:0000256" key="4">
    <source>
        <dbReference type="ARBA" id="ARBA00022475"/>
    </source>
</evidence>
<evidence type="ECO:0000256" key="13">
    <source>
        <dbReference type="ARBA" id="ARBA00022777"/>
    </source>
</evidence>
<dbReference type="PROSITE" id="PS00108">
    <property type="entry name" value="PROTEIN_KINASE_ST"/>
    <property type="match status" value="1"/>
</dbReference>
<proteinExistence type="inferred from homology"/>
<evidence type="ECO:0000313" key="23">
    <source>
        <dbReference type="EMBL" id="KAG0576295.1"/>
    </source>
</evidence>
<evidence type="ECO:0000256" key="19">
    <source>
        <dbReference type="ARBA" id="ARBA00047899"/>
    </source>
</evidence>
<dbReference type="PROSITE" id="PS51450">
    <property type="entry name" value="LRR"/>
    <property type="match status" value="1"/>
</dbReference>
<evidence type="ECO:0000256" key="2">
    <source>
        <dbReference type="ARBA" id="ARBA00008684"/>
    </source>
</evidence>
<keyword evidence="12" id="KW-0547">Nucleotide-binding</keyword>
<keyword evidence="15" id="KW-1133">Transmembrane helix</keyword>
<organism evidence="23 24">
    <name type="scientific">Ceratodon purpureus</name>
    <name type="common">Fire moss</name>
    <name type="synonym">Dicranum purpureum</name>
    <dbReference type="NCBI Taxonomy" id="3225"/>
    <lineage>
        <taxon>Eukaryota</taxon>
        <taxon>Viridiplantae</taxon>
        <taxon>Streptophyta</taxon>
        <taxon>Embryophyta</taxon>
        <taxon>Bryophyta</taxon>
        <taxon>Bryophytina</taxon>
        <taxon>Bryopsida</taxon>
        <taxon>Dicranidae</taxon>
        <taxon>Pseudoditrichales</taxon>
        <taxon>Ditrichaceae</taxon>
        <taxon>Ceratodon</taxon>
    </lineage>
</organism>
<dbReference type="InterPro" id="IPR011009">
    <property type="entry name" value="Kinase-like_dom_sf"/>
</dbReference>
<dbReference type="InterPro" id="IPR003591">
    <property type="entry name" value="Leu-rich_rpt_typical-subtyp"/>
</dbReference>
<evidence type="ECO:0000256" key="3">
    <source>
        <dbReference type="ARBA" id="ARBA00012513"/>
    </source>
</evidence>
<gene>
    <name evidence="23" type="ORF">KC19_5G069600</name>
</gene>
<keyword evidence="6" id="KW-0597">Phosphoprotein</keyword>
<dbReference type="PANTHER" id="PTHR27000:SF803">
    <property type="entry name" value="RECEPTOR-LIKE PROTEIN 45"/>
    <property type="match status" value="1"/>
</dbReference>
<evidence type="ECO:0000256" key="14">
    <source>
        <dbReference type="ARBA" id="ARBA00022840"/>
    </source>
</evidence>
<dbReference type="EC" id="2.7.11.1" evidence="3"/>
<dbReference type="EMBL" id="CM026425">
    <property type="protein sequence ID" value="KAG0576295.1"/>
    <property type="molecule type" value="Genomic_DNA"/>
</dbReference>
<keyword evidence="14" id="KW-0067">ATP-binding</keyword>
<dbReference type="InterPro" id="IPR032675">
    <property type="entry name" value="LRR_dom_sf"/>
</dbReference>
<dbReference type="PANTHER" id="PTHR27000">
    <property type="entry name" value="LEUCINE-RICH REPEAT RECEPTOR-LIKE PROTEIN KINASE FAMILY PROTEIN-RELATED"/>
    <property type="match status" value="1"/>
</dbReference>
<feature type="chain" id="PRO_5035916941" description="non-specific serine/threonine protein kinase" evidence="21">
    <location>
        <begin position="20"/>
        <end position="984"/>
    </location>
</feature>
<evidence type="ECO:0000256" key="11">
    <source>
        <dbReference type="ARBA" id="ARBA00022737"/>
    </source>
</evidence>
<dbReference type="GO" id="GO:0005524">
    <property type="term" value="F:ATP binding"/>
    <property type="evidence" value="ECO:0007669"/>
    <property type="project" value="UniProtKB-KW"/>
</dbReference>
<evidence type="ECO:0000256" key="1">
    <source>
        <dbReference type="ARBA" id="ARBA00004251"/>
    </source>
</evidence>
<dbReference type="FunFam" id="3.80.10.10:FF:000356">
    <property type="entry name" value="LRR receptor-like serine/threonine-protein kinase"/>
    <property type="match status" value="1"/>
</dbReference>
<evidence type="ECO:0000256" key="17">
    <source>
        <dbReference type="ARBA" id="ARBA00023170"/>
    </source>
</evidence>
<dbReference type="Pfam" id="PF23598">
    <property type="entry name" value="LRR_14"/>
    <property type="match status" value="1"/>
</dbReference>
<dbReference type="AlphaFoldDB" id="A0A8T0I063"/>
<keyword evidence="8" id="KW-0808">Transferase</keyword>
<dbReference type="Gene3D" id="3.80.10.10">
    <property type="entry name" value="Ribonuclease Inhibitor"/>
    <property type="match status" value="3"/>
</dbReference>
<evidence type="ECO:0000256" key="10">
    <source>
        <dbReference type="ARBA" id="ARBA00022729"/>
    </source>
</evidence>
<evidence type="ECO:0000256" key="9">
    <source>
        <dbReference type="ARBA" id="ARBA00022692"/>
    </source>
</evidence>
<dbReference type="Pfam" id="PF08263">
    <property type="entry name" value="LRRNT_2"/>
    <property type="match status" value="1"/>
</dbReference>
<comment type="subcellular location">
    <subcellularLocation>
        <location evidence="1">Cell membrane</location>
        <topology evidence="1">Single-pass type I membrane protein</topology>
    </subcellularLocation>
</comment>
<evidence type="ECO:0000256" key="6">
    <source>
        <dbReference type="ARBA" id="ARBA00022553"/>
    </source>
</evidence>
<evidence type="ECO:0000259" key="22">
    <source>
        <dbReference type="PROSITE" id="PS50011"/>
    </source>
</evidence>
<dbReference type="InterPro" id="IPR013210">
    <property type="entry name" value="LRR_N_plant-typ"/>
</dbReference>
<evidence type="ECO:0000256" key="12">
    <source>
        <dbReference type="ARBA" id="ARBA00022741"/>
    </source>
</evidence>
<keyword evidence="17" id="KW-0675">Receptor</keyword>
<dbReference type="SMART" id="SM00369">
    <property type="entry name" value="LRR_TYP"/>
    <property type="match status" value="6"/>
</dbReference>
<dbReference type="Proteomes" id="UP000822688">
    <property type="component" value="Chromosome 5"/>
</dbReference>
<comment type="similarity">
    <text evidence="2">Belongs to the protein kinase superfamily. Ser/Thr protein kinase family.</text>
</comment>
<evidence type="ECO:0000256" key="20">
    <source>
        <dbReference type="ARBA" id="ARBA00048679"/>
    </source>
</evidence>
<dbReference type="Gene3D" id="1.10.510.10">
    <property type="entry name" value="Transferase(Phosphotransferase) domain 1"/>
    <property type="match status" value="1"/>
</dbReference>
<comment type="catalytic activity">
    <reaction evidence="20">
        <text>L-seryl-[protein] + ATP = O-phospho-L-seryl-[protein] + ADP + H(+)</text>
        <dbReference type="Rhea" id="RHEA:17989"/>
        <dbReference type="Rhea" id="RHEA-COMP:9863"/>
        <dbReference type="Rhea" id="RHEA-COMP:11604"/>
        <dbReference type="ChEBI" id="CHEBI:15378"/>
        <dbReference type="ChEBI" id="CHEBI:29999"/>
        <dbReference type="ChEBI" id="CHEBI:30616"/>
        <dbReference type="ChEBI" id="CHEBI:83421"/>
        <dbReference type="ChEBI" id="CHEBI:456216"/>
        <dbReference type="EC" id="2.7.11.1"/>
    </reaction>
</comment>
<dbReference type="InterPro" id="IPR008271">
    <property type="entry name" value="Ser/Thr_kinase_AS"/>
</dbReference>
<sequence length="984" mass="106814">MAGSWGLLRLVRLILIACGLYLSSDQQGATVNCSHGGLAAKNAARVYGERSFEVEVELIGPLSKDRSDVNYPLARPWKSADSDTRGQVSHEWTSRRMMSQQNTKDVAILPPSQPHLGPALPPIQAQPPRIALPPSQLLPPAPTQLPSSPTQLPPYIPTPAKAPSFASPQFPPSIVQPPIPPLWQPTAPPLAAPAPVPSPAFIEREAVLYFKGELTADPTGVFKLWNDTHNPDPCNWYGIKCGHVGENTGRITEISLPDRMLKGNLTRRIADLMFLEVLDLRGNSITGLLPDEIGTLQRLKIVRLGGNSFQGPVLGKLAGCVKIEELELHGCGIGDVFPEMVRNFTGLSVLNLGENVFTGPIPMWLGWSPALRYLHLGGNNFSGDIPISLLNCTSLQFLNISANNFTGSVDSMIGNLMQLNTYLDISHNRLSGLIPFAIGNLRELIGLNLSGNSFTGSIPQSIGNLTKLQSLDLSDNQLSGILPESLGSLKNLKQGLNLSHNAIEGLILSSLGLLPNLTELDMSFNKLYGVIPDTIANMSSLVFLNLSMNDLQGRLPETKLFRSLAPTAFLGNPGLCGSLVKRSCPGDAVVSPVSSGHLHHKQGPRLVTIIGAAAEGVVLVIFAVLLVRYLLHRRPPKEEQSVVLFSKYFKALKLTVEEIQAAAGGALDNGTTSGAFSRTLSGTIRRGMSGNIEKAVLPDGTVFAVKEWNIAKFQKKDRHKLDTEMVSFSRIRHRNLVRLMGYYLNPTNLAMLMEFMPNGSLDSHLHPTGQHSCQLKWNERLRVIMGVTTGLVYLHHETCDNSVVHCDLKASNVLLDSDMEPKLVDYGMANLIRHNSNGATAASWMGSSGYAPPEYGFSSEFTRAGDVYSYGVLLLEIITGKRPSSEDVGAGVTLPAWVRSLKAQDRERYAIDMTLFQSADESQIEQILHILKAAILCTSYVPAQRPSMLQVLGNLQEMPESVAEGDLVPVEAPVDSSSSLDQDS</sequence>
<keyword evidence="9" id="KW-0812">Transmembrane</keyword>
<keyword evidence="7" id="KW-0433">Leucine-rich repeat</keyword>
<comment type="caution">
    <text evidence="23">The sequence shown here is derived from an EMBL/GenBank/DDBJ whole genome shotgun (WGS) entry which is preliminary data.</text>
</comment>
<dbReference type="FunFam" id="3.80.10.10:FF:000400">
    <property type="entry name" value="Nuclear pore complex protein NUP107"/>
    <property type="match status" value="1"/>
</dbReference>
<comment type="catalytic activity">
    <reaction evidence="19">
        <text>L-threonyl-[protein] + ATP = O-phospho-L-threonyl-[protein] + ADP + H(+)</text>
        <dbReference type="Rhea" id="RHEA:46608"/>
        <dbReference type="Rhea" id="RHEA-COMP:11060"/>
        <dbReference type="Rhea" id="RHEA-COMP:11605"/>
        <dbReference type="ChEBI" id="CHEBI:15378"/>
        <dbReference type="ChEBI" id="CHEBI:30013"/>
        <dbReference type="ChEBI" id="CHEBI:30616"/>
        <dbReference type="ChEBI" id="CHEBI:61977"/>
        <dbReference type="ChEBI" id="CHEBI:456216"/>
        <dbReference type="EC" id="2.7.11.1"/>
    </reaction>
</comment>
<keyword evidence="5" id="KW-0723">Serine/threonine-protein kinase</keyword>
<keyword evidence="13" id="KW-0418">Kinase</keyword>
<keyword evidence="10 21" id="KW-0732">Signal</keyword>
<evidence type="ECO:0000256" key="7">
    <source>
        <dbReference type="ARBA" id="ARBA00022614"/>
    </source>
</evidence>
<feature type="signal peptide" evidence="21">
    <location>
        <begin position="1"/>
        <end position="19"/>
    </location>
</feature>
<dbReference type="Pfam" id="PF00069">
    <property type="entry name" value="Pkinase"/>
    <property type="match status" value="1"/>
</dbReference>
<keyword evidence="11" id="KW-0677">Repeat</keyword>
<protein>
    <recommendedName>
        <fullName evidence="3">non-specific serine/threonine protein kinase</fullName>
        <ecNumber evidence="3">2.7.11.1</ecNumber>
    </recommendedName>
</protein>
<evidence type="ECO:0000256" key="8">
    <source>
        <dbReference type="ARBA" id="ARBA00022679"/>
    </source>
</evidence>
<dbReference type="SUPFAM" id="SSF52058">
    <property type="entry name" value="L domain-like"/>
    <property type="match status" value="1"/>
</dbReference>
<dbReference type="SUPFAM" id="SSF56112">
    <property type="entry name" value="Protein kinase-like (PK-like)"/>
    <property type="match status" value="1"/>
</dbReference>
<dbReference type="SMART" id="SM00220">
    <property type="entry name" value="S_TKc"/>
    <property type="match status" value="1"/>
</dbReference>
<dbReference type="GO" id="GO:0004674">
    <property type="term" value="F:protein serine/threonine kinase activity"/>
    <property type="evidence" value="ECO:0007669"/>
    <property type="project" value="UniProtKB-KW"/>
</dbReference>
<dbReference type="PRINTS" id="PR00019">
    <property type="entry name" value="LEURICHRPT"/>
</dbReference>
<dbReference type="PROSITE" id="PS50011">
    <property type="entry name" value="PROTEIN_KINASE_DOM"/>
    <property type="match status" value="1"/>
</dbReference>